<dbReference type="Pfam" id="PF18372">
    <property type="entry name" value="I-EGF_1"/>
    <property type="match status" value="1"/>
</dbReference>
<dbReference type="InterPro" id="IPR015812">
    <property type="entry name" value="Integrin_bsu"/>
</dbReference>
<dbReference type="OMA" id="NCVCGAC"/>
<gene>
    <name evidence="18" type="ORF">TRIADDRAFT_54881</name>
</gene>
<keyword evidence="6" id="KW-0732">Signal</keyword>
<comment type="similarity">
    <text evidence="2 15">Belongs to the integrin beta chain family.</text>
</comment>
<dbReference type="PRINTS" id="PR01186">
    <property type="entry name" value="INTEGRINB"/>
</dbReference>
<dbReference type="SUPFAM" id="SSF57196">
    <property type="entry name" value="EGF/Laminin"/>
    <property type="match status" value="1"/>
</dbReference>
<dbReference type="FunFam" id="2.10.25.10:FF:000036">
    <property type="entry name" value="Integrin beta"/>
    <property type="match status" value="1"/>
</dbReference>
<dbReference type="InterPro" id="IPR036465">
    <property type="entry name" value="vWFA_dom_sf"/>
</dbReference>
<feature type="disulfide bond" evidence="14">
    <location>
        <begin position="551"/>
        <end position="583"/>
    </location>
</feature>
<dbReference type="SUPFAM" id="SSF53300">
    <property type="entry name" value="vWA-like"/>
    <property type="match status" value="1"/>
</dbReference>
<feature type="domain" description="Integrin beta subunit VWA" evidence="17">
    <location>
        <begin position="57"/>
        <end position="446"/>
    </location>
</feature>
<dbReference type="GO" id="GO:0005925">
    <property type="term" value="C:focal adhesion"/>
    <property type="evidence" value="ECO:0000318"/>
    <property type="project" value="GO_Central"/>
</dbReference>
<feature type="disulfide bond" evidence="14">
    <location>
        <begin position="638"/>
        <end position="666"/>
    </location>
</feature>
<feature type="disulfide bond" evidence="14">
    <location>
        <begin position="529"/>
        <end position="534"/>
    </location>
</feature>
<feature type="disulfide bond" evidence="14">
    <location>
        <begin position="466"/>
        <end position="501"/>
    </location>
</feature>
<evidence type="ECO:0000256" key="6">
    <source>
        <dbReference type="ARBA" id="ARBA00022729"/>
    </source>
</evidence>
<feature type="disulfide bond" evidence="14">
    <location>
        <begin position="556"/>
        <end position="565"/>
    </location>
</feature>
<dbReference type="GO" id="GO:0007229">
    <property type="term" value="P:integrin-mediated signaling pathway"/>
    <property type="evidence" value="ECO:0000318"/>
    <property type="project" value="GO_Central"/>
</dbReference>
<dbReference type="AlphaFoldDB" id="B3RT92"/>
<feature type="disulfide bond" evidence="14">
    <location>
        <begin position="549"/>
        <end position="554"/>
    </location>
</feature>
<dbReference type="GO" id="GO:0008305">
    <property type="term" value="C:integrin complex"/>
    <property type="evidence" value="ECO:0000318"/>
    <property type="project" value="GO_Central"/>
</dbReference>
<dbReference type="InterPro" id="IPR013111">
    <property type="entry name" value="EGF_extracell"/>
</dbReference>
<dbReference type="PANTHER" id="PTHR10082">
    <property type="entry name" value="INTEGRIN BETA SUBUNIT"/>
    <property type="match status" value="1"/>
</dbReference>
<dbReference type="PhylomeDB" id="B3RT92"/>
<dbReference type="Gene3D" id="1.20.5.100">
    <property type="entry name" value="Cytochrome c1, transmembrane anchor, C-terminal"/>
    <property type="match status" value="1"/>
</dbReference>
<feature type="disulfide bond" evidence="14">
    <location>
        <begin position="567"/>
        <end position="574"/>
    </location>
</feature>
<keyword evidence="11 16" id="KW-0472">Membrane</keyword>
<comment type="subcellular location">
    <subcellularLocation>
        <location evidence="1 15">Cell membrane</location>
        <topology evidence="1 15">Single-pass type I membrane protein</topology>
    </subcellularLocation>
</comment>
<evidence type="ECO:0000256" key="13">
    <source>
        <dbReference type="ARBA" id="ARBA00023180"/>
    </source>
</evidence>
<dbReference type="OrthoDB" id="410592at2759"/>
<evidence type="ECO:0000256" key="1">
    <source>
        <dbReference type="ARBA" id="ARBA00004251"/>
    </source>
</evidence>
<feature type="disulfide bond" evidence="14">
    <location>
        <begin position="58"/>
        <end position="67"/>
    </location>
</feature>
<evidence type="ECO:0000256" key="12">
    <source>
        <dbReference type="ARBA" id="ARBA00023157"/>
    </source>
</evidence>
<dbReference type="GeneID" id="6752395"/>
<feature type="disulfide bond" evidence="14">
    <location>
        <begin position="514"/>
        <end position="527"/>
    </location>
</feature>
<dbReference type="PIRSF" id="PIRSF002512">
    <property type="entry name" value="Integrin_B"/>
    <property type="match status" value="1"/>
</dbReference>
<feature type="disulfide bond" evidence="14">
    <location>
        <begin position="610"/>
        <end position="613"/>
    </location>
</feature>
<dbReference type="Pfam" id="PF07974">
    <property type="entry name" value="EGF_2"/>
    <property type="match status" value="1"/>
</dbReference>
<dbReference type="Proteomes" id="UP000009022">
    <property type="component" value="Unassembled WGS sequence"/>
</dbReference>
<keyword evidence="8 15" id="KW-0130">Cell adhesion</keyword>
<dbReference type="InterPro" id="IPR057073">
    <property type="entry name" value="EGF_integrin_2"/>
</dbReference>
<dbReference type="PROSITE" id="PS00243">
    <property type="entry name" value="I_EGF_1"/>
    <property type="match status" value="2"/>
</dbReference>
<feature type="disulfide bond" evidence="14">
    <location>
        <begin position="471"/>
        <end position="480"/>
    </location>
</feature>
<dbReference type="GO" id="GO:0098609">
    <property type="term" value="P:cell-cell adhesion"/>
    <property type="evidence" value="ECO:0000318"/>
    <property type="project" value="GO_Central"/>
</dbReference>
<keyword evidence="4" id="KW-0245">EGF-like domain</keyword>
<keyword evidence="13" id="KW-0325">Glycoprotein</keyword>
<dbReference type="GO" id="GO:0005178">
    <property type="term" value="F:integrin binding"/>
    <property type="evidence" value="ECO:0000318"/>
    <property type="project" value="GO_Central"/>
</dbReference>
<feature type="disulfide bond" evidence="14">
    <location>
        <begin position="623"/>
        <end position="686"/>
    </location>
</feature>
<reference evidence="18 19" key="1">
    <citation type="journal article" date="2008" name="Nature">
        <title>The Trichoplax genome and the nature of placozoans.</title>
        <authorList>
            <person name="Srivastava M."/>
            <person name="Begovic E."/>
            <person name="Chapman J."/>
            <person name="Putnam N.H."/>
            <person name="Hellsten U."/>
            <person name="Kawashima T."/>
            <person name="Kuo A."/>
            <person name="Mitros T."/>
            <person name="Salamov A."/>
            <person name="Carpenter M.L."/>
            <person name="Signorovitch A.Y."/>
            <person name="Moreno M.A."/>
            <person name="Kamm K."/>
            <person name="Grimwood J."/>
            <person name="Schmutz J."/>
            <person name="Shapiro H."/>
            <person name="Grigoriev I.V."/>
            <person name="Buss L.W."/>
            <person name="Schierwater B."/>
            <person name="Dellaporta S.L."/>
            <person name="Rokhsar D.S."/>
        </authorList>
    </citation>
    <scope>NUCLEOTIDE SEQUENCE [LARGE SCALE GENOMIC DNA]</scope>
    <source>
        <strain evidence="18 19">Grell-BS-1999</strain>
    </source>
</reference>
<dbReference type="PANTHER" id="PTHR10082:SF60">
    <property type="entry name" value="INTEGRIN BETA-PS"/>
    <property type="match status" value="1"/>
</dbReference>
<feature type="disulfide bond" evidence="14">
    <location>
        <begin position="617"/>
        <end position="626"/>
    </location>
</feature>
<dbReference type="InterPro" id="IPR002369">
    <property type="entry name" value="Integrin_bsu_VWA"/>
</dbReference>
<dbReference type="RefSeq" id="XP_002111182.1">
    <property type="nucleotide sequence ID" value="XM_002111146.1"/>
</dbReference>
<dbReference type="InterPro" id="IPR057243">
    <property type="entry name" value="Integrin_I-EGF_CS"/>
</dbReference>
<evidence type="ECO:0000256" key="11">
    <source>
        <dbReference type="ARBA" id="ARBA00023136"/>
    </source>
</evidence>
<evidence type="ECO:0000256" key="14">
    <source>
        <dbReference type="PIRSR" id="PIRSR002512-1"/>
    </source>
</evidence>
<dbReference type="Pfam" id="PF23105">
    <property type="entry name" value="EGF_integrin"/>
    <property type="match status" value="1"/>
</dbReference>
<dbReference type="SMART" id="SM00187">
    <property type="entry name" value="INB"/>
    <property type="match status" value="1"/>
</dbReference>
<feature type="transmembrane region" description="Helical" evidence="16">
    <location>
        <begin position="694"/>
        <end position="714"/>
    </location>
</feature>
<keyword evidence="10 15" id="KW-0401">Integrin</keyword>
<evidence type="ECO:0000256" key="16">
    <source>
        <dbReference type="SAM" id="Phobius"/>
    </source>
</evidence>
<evidence type="ECO:0000256" key="4">
    <source>
        <dbReference type="ARBA" id="ARBA00022536"/>
    </source>
</evidence>
<evidence type="ECO:0000256" key="5">
    <source>
        <dbReference type="ARBA" id="ARBA00022692"/>
    </source>
</evidence>
<evidence type="ECO:0000256" key="9">
    <source>
        <dbReference type="ARBA" id="ARBA00022989"/>
    </source>
</evidence>
<accession>B3RT92</accession>
<dbReference type="GO" id="GO:0033627">
    <property type="term" value="P:cell adhesion mediated by integrin"/>
    <property type="evidence" value="ECO:0000318"/>
    <property type="project" value="GO_Central"/>
</dbReference>
<dbReference type="GO" id="GO:0016477">
    <property type="term" value="P:cell migration"/>
    <property type="evidence" value="ECO:0000318"/>
    <property type="project" value="GO_Central"/>
</dbReference>
<feature type="disulfide bond" evidence="14">
    <location>
        <begin position="444"/>
        <end position="448"/>
    </location>
</feature>
<dbReference type="eggNOG" id="KOG1226">
    <property type="taxonomic scope" value="Eukaryota"/>
</dbReference>
<keyword evidence="9 16" id="KW-1133">Transmembrane helix</keyword>
<dbReference type="GO" id="GO:0007160">
    <property type="term" value="P:cell-matrix adhesion"/>
    <property type="evidence" value="ECO:0000318"/>
    <property type="project" value="GO_Central"/>
</dbReference>
<dbReference type="InterPro" id="IPR040622">
    <property type="entry name" value="EGF_integrin_1"/>
</dbReference>
<feature type="disulfide bond" evidence="14">
    <location>
        <begin position="591"/>
        <end position="634"/>
    </location>
</feature>
<keyword evidence="7" id="KW-0677">Repeat</keyword>
<feature type="disulfide bond" evidence="14">
    <location>
        <begin position="278"/>
        <end position="319"/>
    </location>
</feature>
<feature type="disulfide bond" evidence="14">
    <location>
        <begin position="220"/>
        <end position="230"/>
    </location>
</feature>
<dbReference type="CTD" id="6752395"/>
<evidence type="ECO:0000256" key="8">
    <source>
        <dbReference type="ARBA" id="ARBA00022889"/>
    </source>
</evidence>
<evidence type="ECO:0000256" key="10">
    <source>
        <dbReference type="ARBA" id="ARBA00023037"/>
    </source>
</evidence>
<dbReference type="Gene3D" id="2.10.25.10">
    <property type="entry name" value="Laminin"/>
    <property type="match status" value="3"/>
</dbReference>
<keyword evidence="3" id="KW-1003">Cell membrane</keyword>
<dbReference type="STRING" id="10228.B3RT92"/>
<evidence type="ECO:0000259" key="17">
    <source>
        <dbReference type="SMART" id="SM00187"/>
    </source>
</evidence>
<dbReference type="FunFam" id="3.40.50.410:FF:000002">
    <property type="entry name" value="Integrin beta"/>
    <property type="match status" value="1"/>
</dbReference>
<evidence type="ECO:0000256" key="7">
    <source>
        <dbReference type="ARBA" id="ARBA00022737"/>
    </source>
</evidence>
<evidence type="ECO:0000256" key="3">
    <source>
        <dbReference type="ARBA" id="ARBA00022475"/>
    </source>
</evidence>
<dbReference type="KEGG" id="tad:TRIADDRAFT_54881"/>
<keyword evidence="5 15" id="KW-0812">Transmembrane</keyword>
<feature type="disulfide bond" evidence="14">
    <location>
        <begin position="596"/>
        <end position="607"/>
    </location>
</feature>
<name>B3RT92_TRIAD</name>
<organism evidence="18 19">
    <name type="scientific">Trichoplax adhaerens</name>
    <name type="common">Trichoplax reptans</name>
    <dbReference type="NCBI Taxonomy" id="10228"/>
    <lineage>
        <taxon>Eukaryota</taxon>
        <taxon>Metazoa</taxon>
        <taxon>Placozoa</taxon>
        <taxon>Uniplacotomia</taxon>
        <taxon>Trichoplacea</taxon>
        <taxon>Trichoplacidae</taxon>
        <taxon>Trichoplax</taxon>
    </lineage>
</organism>
<feature type="disulfide bond" evidence="14">
    <location>
        <begin position="509"/>
        <end position="543"/>
    </location>
</feature>
<dbReference type="Gene3D" id="3.40.50.410">
    <property type="entry name" value="von Willebrand factor, type A domain"/>
    <property type="match status" value="1"/>
</dbReference>
<keyword evidence="12 14" id="KW-1015">Disulfide bond</keyword>
<dbReference type="Pfam" id="PF00362">
    <property type="entry name" value="Integrin_beta"/>
    <property type="match status" value="1"/>
</dbReference>
<evidence type="ECO:0000313" key="19">
    <source>
        <dbReference type="Proteomes" id="UP000009022"/>
    </source>
</evidence>
<evidence type="ECO:0000256" key="2">
    <source>
        <dbReference type="ARBA" id="ARBA00007449"/>
    </source>
</evidence>
<dbReference type="GO" id="GO:0009986">
    <property type="term" value="C:cell surface"/>
    <property type="evidence" value="ECO:0000318"/>
    <property type="project" value="GO_Central"/>
</dbReference>
<feature type="disulfide bond" evidence="14">
    <location>
        <begin position="61"/>
        <end position="94"/>
    </location>
</feature>
<proteinExistence type="inferred from homology"/>
<feature type="disulfide bond" evidence="14">
    <location>
        <begin position="70"/>
        <end position="83"/>
    </location>
</feature>
<evidence type="ECO:0000313" key="18">
    <source>
        <dbReference type="EMBL" id="EDV27186.1"/>
    </source>
</evidence>
<feature type="disulfide bond" evidence="14">
    <location>
        <begin position="589"/>
        <end position="594"/>
    </location>
</feature>
<feature type="disulfide bond" evidence="14">
    <location>
        <begin position="507"/>
        <end position="512"/>
    </location>
</feature>
<evidence type="ECO:0000256" key="15">
    <source>
        <dbReference type="RuleBase" id="RU000633"/>
    </source>
</evidence>
<keyword evidence="19" id="KW-1185">Reference proteome</keyword>
<dbReference type="Gene3D" id="2.60.40.1510">
    <property type="entry name" value="ntegrin, alpha v. Chain A, domain 3"/>
    <property type="match status" value="1"/>
</dbReference>
<dbReference type="EMBL" id="DS985243">
    <property type="protein sequence ID" value="EDV27186.1"/>
    <property type="molecule type" value="Genomic_DNA"/>
</dbReference>
<feature type="transmembrane region" description="Helical" evidence="16">
    <location>
        <begin position="23"/>
        <end position="46"/>
    </location>
</feature>
<protein>
    <recommendedName>
        <fullName evidence="15">Integrin beta</fullName>
    </recommendedName>
</protein>
<dbReference type="HOGENOM" id="CLU_011772_0_1_1"/>
<dbReference type="SUPFAM" id="SSF103575">
    <property type="entry name" value="Plexin repeat"/>
    <property type="match status" value="1"/>
</dbReference>
<sequence length="760" mass="85332">MDLLFRMNNCGILVTSDCRLDRFVMMIAINVRVFLILAYLLVVAVIDPPNPCQPLKACEVCIANPECAWCADFKYEGENLYRCDAADNHEVQGCEDIVNPQSSLVNRTDVDDDLDSILLNNFTDSVLQLPRFNVKLRTGQPVQISFNIVSTQRSPVDMYFLYDISRSMYGDLDMLKKRAITLALEMKKLSRDTRWGFGTFVDKFVSPFRLQAKEKLVNPCNDGEKEPLQCIRPYSFRNNLSLTNNMTSFQEVVNAQMVSSNLDAPESGLDALLQLSVCNEIINWRPYARHIVVYASDADFHYAGDGKLAGLVIPNDAKCHLSEHGEHETETVMDYPSIGQLKEKLRENRIIPVFLIRNRYQSYGAFAELLDNLQGVMGWLGHLEAESSNILGLINSSYDAVSTTIELYNDPTDLLKFEYFSNCTKINVHVVGVGDLVVEIEHLCRCGCTRNTTVSEKCSYNGTLRCGQCNCNRGRSGDFCECDASLSNTVRDCDVTDNSTCNYRGHCVCQQCQCNQDDRGLIYGKYCQCDNFTCPADRNGNLCSGHGRCDCGTCKCNHGWTGIDCGCTLSIAQCIDPKSRKICNGKGNCNCGTCDCHPKSGYNGKTCQSCLFCPTACDVHGQCLSCWLHKQPVCSDYCNNITITNVTELDTRDEWYCYVQDINSSCYFKFIIEGETNRNLLTSVSCPVFISQSVLIVSIMVNIVGFGLLCLIAWKIAVTIKDKIDYQKFTKKIWVNASIQVQLSNFPVMLLQIEDRNKKV</sequence>
<dbReference type="InParanoid" id="B3RT92"/>